<evidence type="ECO:0000256" key="7">
    <source>
        <dbReference type="ARBA" id="ARBA00022692"/>
    </source>
</evidence>
<sequence>MGRDLISRIFGGPVSDTGPSAARKPTPGFNLPPGAYIPDYKIYKVEDAPELHTIQRRLAARGLKSNWLRNEVWRYSRKEWGTEAWRLASLFTYGWKYAIPLLIVTAIYENFYNKDSHHGGGGHHDDHHGHSSSSHH</sequence>
<dbReference type="GO" id="GO:0022900">
    <property type="term" value="P:electron transport chain"/>
    <property type="evidence" value="ECO:0007669"/>
    <property type="project" value="InterPro"/>
</dbReference>
<reference evidence="15" key="2">
    <citation type="submission" date="2020-06" db="EMBL/GenBank/DDBJ databases">
        <authorList>
            <person name="Ji K."/>
            <person name="Li J."/>
        </authorList>
    </citation>
    <scope>NUCLEOTIDE SEQUENCE</scope>
    <source>
        <strain evidence="15">JKM2019</strain>
        <tissue evidence="15">Whole body</tissue>
    </source>
</reference>
<dbReference type="PANTHER" id="PTHR15082:SF2">
    <property type="entry name" value="NADH DEHYDROGENASE [UBIQUINONE] 1 BETA SUBCOMPLEX SUBUNIT 3"/>
    <property type="match status" value="1"/>
</dbReference>
<evidence type="ECO:0000313" key="17">
    <source>
        <dbReference type="Proteomes" id="UP000790347"/>
    </source>
</evidence>
<keyword evidence="12" id="KW-0472">Membrane</keyword>
<dbReference type="InterPro" id="IPR012576">
    <property type="entry name" value="NDUFB3"/>
</dbReference>
<keyword evidence="11" id="KW-0496">Mitochondrion</keyword>
<evidence type="ECO:0000256" key="4">
    <source>
        <dbReference type="ARBA" id="ARBA00018680"/>
    </source>
</evidence>
<evidence type="ECO:0000256" key="14">
    <source>
        <dbReference type="ARBA" id="ARBA00032688"/>
    </source>
</evidence>
<gene>
    <name evidence="16" type="primary">NDUFB3</name>
    <name evidence="16" type="ORF">DERF_007748</name>
    <name evidence="15" type="ORF">HUG17_2078</name>
</gene>
<evidence type="ECO:0000256" key="1">
    <source>
        <dbReference type="ARBA" id="ARBA00003195"/>
    </source>
</evidence>
<name>A0A922L3I1_DERFA</name>
<dbReference type="EMBL" id="ASGP02000003">
    <property type="protein sequence ID" value="KAH9517048.1"/>
    <property type="molecule type" value="Genomic_DNA"/>
</dbReference>
<dbReference type="PANTHER" id="PTHR15082">
    <property type="entry name" value="NADH-UBIQUINONE OXIDOREDUCTASE B12 SUBUNIT"/>
    <property type="match status" value="1"/>
</dbReference>
<keyword evidence="5" id="KW-0813">Transport</keyword>
<protein>
    <recommendedName>
        <fullName evidence="4">NADH dehydrogenase [ubiquinone] 1 beta subcomplex subunit 3</fullName>
    </recommendedName>
    <alternativeName>
        <fullName evidence="13">Complex I-B12</fullName>
    </alternativeName>
    <alternativeName>
        <fullName evidence="14">NADH-ubiquinone oxidoreductase B12 subunit</fullName>
    </alternativeName>
</protein>
<evidence type="ECO:0000256" key="9">
    <source>
        <dbReference type="ARBA" id="ARBA00022982"/>
    </source>
</evidence>
<evidence type="ECO:0000256" key="11">
    <source>
        <dbReference type="ARBA" id="ARBA00023128"/>
    </source>
</evidence>
<proteinExistence type="inferred from homology"/>
<evidence type="ECO:0000256" key="12">
    <source>
        <dbReference type="ARBA" id="ARBA00023136"/>
    </source>
</evidence>
<reference evidence="15" key="3">
    <citation type="journal article" date="2021" name="World Allergy Organ. J.">
        <title>Chromosome-level assembly of Dermatophagoides farinae genome and transcriptome reveals two novel allergens Der f 37 and Der f 39.</title>
        <authorList>
            <person name="Chen J."/>
            <person name="Cai Z."/>
            <person name="Fan D."/>
            <person name="Hu J."/>
            <person name="Hou Y."/>
            <person name="He Y."/>
            <person name="Zhang Z."/>
            <person name="Zhao Z."/>
            <person name="Gao P."/>
            <person name="Hu W."/>
            <person name="Sun J."/>
            <person name="Li J."/>
            <person name="Ji K."/>
        </authorList>
    </citation>
    <scope>NUCLEOTIDE SEQUENCE</scope>
    <source>
        <strain evidence="15">JKM2019</strain>
    </source>
</reference>
<keyword evidence="9" id="KW-0249">Electron transport</keyword>
<dbReference type="Proteomes" id="UP000828236">
    <property type="component" value="Unassembled WGS sequence"/>
</dbReference>
<evidence type="ECO:0000256" key="13">
    <source>
        <dbReference type="ARBA" id="ARBA00030217"/>
    </source>
</evidence>
<reference evidence="16" key="4">
    <citation type="journal article" date="2022" name="Res Sq">
        <title>Comparative Genomics Reveals Insights into the Divergent Evolution of Astigmatic Mites and Household Pest Adaptations.</title>
        <authorList>
            <person name="Xiong Q."/>
            <person name="Wan A.T.-Y."/>
            <person name="Liu X.-Y."/>
            <person name="Fung C.S.-H."/>
            <person name="Xiao X."/>
            <person name="Malainual N."/>
            <person name="Hou J."/>
            <person name="Wang L."/>
            <person name="Wang M."/>
            <person name="Yang K."/>
            <person name="Cui Y."/>
            <person name="Leung E."/>
            <person name="Nong W."/>
            <person name="Shin S.-K."/>
            <person name="Au S."/>
            <person name="Jeong K.Y."/>
            <person name="Chew F.T."/>
            <person name="Hui J."/>
            <person name="Leung T.F."/>
            <person name="Tungtrongchitr A."/>
            <person name="Zhong N."/>
            <person name="Liu Z."/>
            <person name="Tsui S."/>
        </authorList>
    </citation>
    <scope>NUCLEOTIDE SEQUENCE</scope>
    <source>
        <strain evidence="16">Derf</strain>
        <tissue evidence="16">Whole organism</tissue>
    </source>
</reference>
<accession>A0A922L3I1</accession>
<dbReference type="AlphaFoldDB" id="A0A922L3I1"/>
<evidence type="ECO:0000256" key="3">
    <source>
        <dbReference type="ARBA" id="ARBA00005667"/>
    </source>
</evidence>
<keyword evidence="6" id="KW-0679">Respiratory chain</keyword>
<evidence type="ECO:0000256" key="8">
    <source>
        <dbReference type="ARBA" id="ARBA00022792"/>
    </source>
</evidence>
<evidence type="ECO:0000256" key="2">
    <source>
        <dbReference type="ARBA" id="ARBA00004298"/>
    </source>
</evidence>
<evidence type="ECO:0000313" key="15">
    <source>
        <dbReference type="EMBL" id="KAH7646540.1"/>
    </source>
</evidence>
<dbReference type="OrthoDB" id="521512at2759"/>
<dbReference type="Proteomes" id="UP000790347">
    <property type="component" value="Unassembled WGS sequence"/>
</dbReference>
<evidence type="ECO:0000256" key="5">
    <source>
        <dbReference type="ARBA" id="ARBA00022448"/>
    </source>
</evidence>
<organism evidence="16 17">
    <name type="scientific">Dermatophagoides farinae</name>
    <name type="common">American house dust mite</name>
    <dbReference type="NCBI Taxonomy" id="6954"/>
    <lineage>
        <taxon>Eukaryota</taxon>
        <taxon>Metazoa</taxon>
        <taxon>Ecdysozoa</taxon>
        <taxon>Arthropoda</taxon>
        <taxon>Chelicerata</taxon>
        <taxon>Arachnida</taxon>
        <taxon>Acari</taxon>
        <taxon>Acariformes</taxon>
        <taxon>Sarcoptiformes</taxon>
        <taxon>Astigmata</taxon>
        <taxon>Psoroptidia</taxon>
        <taxon>Analgoidea</taxon>
        <taxon>Pyroglyphidae</taxon>
        <taxon>Dermatophagoidinae</taxon>
        <taxon>Dermatophagoides</taxon>
    </lineage>
</organism>
<reference evidence="16" key="1">
    <citation type="submission" date="2013-05" db="EMBL/GenBank/DDBJ databases">
        <authorList>
            <person name="Yim A.K.Y."/>
            <person name="Chan T.F."/>
            <person name="Ji K.M."/>
            <person name="Liu X.Y."/>
            <person name="Zhou J.W."/>
            <person name="Li R.Q."/>
            <person name="Yang K.Y."/>
            <person name="Li J."/>
            <person name="Li M."/>
            <person name="Law P.T.W."/>
            <person name="Wu Y.L."/>
            <person name="Cai Z.L."/>
            <person name="Qin H."/>
            <person name="Bao Y."/>
            <person name="Leung R.K.K."/>
            <person name="Ng P.K.S."/>
            <person name="Zou J."/>
            <person name="Zhong X.J."/>
            <person name="Ran P.X."/>
            <person name="Zhong N.S."/>
            <person name="Liu Z.G."/>
            <person name="Tsui S.K.W."/>
        </authorList>
    </citation>
    <scope>NUCLEOTIDE SEQUENCE</scope>
    <source>
        <strain evidence="16">Derf</strain>
        <tissue evidence="16">Whole organism</tissue>
    </source>
</reference>
<evidence type="ECO:0000313" key="16">
    <source>
        <dbReference type="EMBL" id="KAH9517048.1"/>
    </source>
</evidence>
<comment type="caution">
    <text evidence="16">The sequence shown here is derived from an EMBL/GenBank/DDBJ whole genome shotgun (WGS) entry which is preliminary data.</text>
</comment>
<comment type="similarity">
    <text evidence="3">Belongs to the complex I NDUFB3 subunit family.</text>
</comment>
<keyword evidence="10" id="KW-1133">Transmembrane helix</keyword>
<keyword evidence="7" id="KW-0812">Transmembrane</keyword>
<dbReference type="EMBL" id="SDOV01000001">
    <property type="protein sequence ID" value="KAH7646540.1"/>
    <property type="molecule type" value="Genomic_DNA"/>
</dbReference>
<dbReference type="Pfam" id="PF08122">
    <property type="entry name" value="NDUF_B12"/>
    <property type="match status" value="1"/>
</dbReference>
<evidence type="ECO:0000256" key="6">
    <source>
        <dbReference type="ARBA" id="ARBA00022660"/>
    </source>
</evidence>
<dbReference type="GO" id="GO:0005743">
    <property type="term" value="C:mitochondrial inner membrane"/>
    <property type="evidence" value="ECO:0007669"/>
    <property type="project" value="UniProtKB-SubCell"/>
</dbReference>
<comment type="subcellular location">
    <subcellularLocation>
        <location evidence="2">Mitochondrion inner membrane</location>
        <topology evidence="2">Single-pass membrane protein</topology>
        <orientation evidence="2">Matrix side</orientation>
    </subcellularLocation>
</comment>
<comment type="function">
    <text evidence="1">Accessory subunit of the mitochondrial membrane respiratory chain NADH dehydrogenase (Complex I), that is believed not to be involved in catalysis. Complex I functions in the transfer of electrons from NADH to the respiratory chain. The immediate electron acceptor for the enzyme is believed to be ubiquinone.</text>
</comment>
<evidence type="ECO:0000256" key="10">
    <source>
        <dbReference type="ARBA" id="ARBA00022989"/>
    </source>
</evidence>
<keyword evidence="17" id="KW-1185">Reference proteome</keyword>
<keyword evidence="8" id="KW-0999">Mitochondrion inner membrane</keyword>
<dbReference type="GO" id="GO:0032981">
    <property type="term" value="P:mitochondrial respiratory chain complex I assembly"/>
    <property type="evidence" value="ECO:0007669"/>
    <property type="project" value="TreeGrafter"/>
</dbReference>